<dbReference type="CDD" id="cd00054">
    <property type="entry name" value="EGF_CA"/>
    <property type="match status" value="2"/>
</dbReference>
<reference evidence="10" key="1">
    <citation type="journal article" name="BMC Genomics">
        <title>Long-read sequencing and de novo genome assembly of marine medaka (Oryzias melastigma).</title>
        <authorList>
            <person name="Liang P."/>
            <person name="Saqib H.S.A."/>
            <person name="Ni X."/>
            <person name="Shen Y."/>
        </authorList>
    </citation>
    <scope>NUCLEOTIDE SEQUENCE</scope>
    <source>
        <strain evidence="10">Bigg-433</strain>
    </source>
</reference>
<dbReference type="PANTHER" id="PTHR14949:SF52">
    <property type="entry name" value="VON WILLEBRAND FACTOR D AND EGF DOMAIN-CONTAINING PROTEIN"/>
    <property type="match status" value="1"/>
</dbReference>
<dbReference type="FunFam" id="2.10.25.10:FF:000488">
    <property type="entry name" value="von Willebrand factor D and EGF domains"/>
    <property type="match status" value="1"/>
</dbReference>
<dbReference type="InterPro" id="IPR057774">
    <property type="entry name" value="D8C_UMOD/GP2/OIT3-like"/>
</dbReference>
<keyword evidence="4" id="KW-0245">EGF-like domain</keyword>
<dbReference type="InterPro" id="IPR058727">
    <property type="entry name" value="Helical_Vwde"/>
</dbReference>
<gene>
    <name evidence="10" type="ORF">FQA47_005422</name>
</gene>
<organism evidence="10 11">
    <name type="scientific">Oryzias melastigma</name>
    <name type="common">Marine medaka</name>
    <dbReference type="NCBI Taxonomy" id="30732"/>
    <lineage>
        <taxon>Eukaryota</taxon>
        <taxon>Metazoa</taxon>
        <taxon>Chordata</taxon>
        <taxon>Craniata</taxon>
        <taxon>Vertebrata</taxon>
        <taxon>Euteleostomi</taxon>
        <taxon>Actinopterygii</taxon>
        <taxon>Neopterygii</taxon>
        <taxon>Teleostei</taxon>
        <taxon>Neoteleostei</taxon>
        <taxon>Acanthomorphata</taxon>
        <taxon>Ovalentaria</taxon>
        <taxon>Atherinomorphae</taxon>
        <taxon>Beloniformes</taxon>
        <taxon>Adrianichthyidae</taxon>
        <taxon>Oryziinae</taxon>
        <taxon>Oryzias</taxon>
    </lineage>
</organism>
<feature type="region of interest" description="Disordered" evidence="5">
    <location>
        <begin position="1365"/>
        <end position="1385"/>
    </location>
</feature>
<dbReference type="Pfam" id="PF26129">
    <property type="entry name" value="Vwde"/>
    <property type="match status" value="1"/>
</dbReference>
<dbReference type="GO" id="GO:0009986">
    <property type="term" value="C:cell surface"/>
    <property type="evidence" value="ECO:0007669"/>
    <property type="project" value="TreeGrafter"/>
</dbReference>
<accession>A0A834F249</accession>
<feature type="domain" description="Ig-like" evidence="8">
    <location>
        <begin position="182"/>
        <end position="275"/>
    </location>
</feature>
<dbReference type="Pfam" id="PF00094">
    <property type="entry name" value="VWD"/>
    <property type="match status" value="1"/>
</dbReference>
<feature type="compositionally biased region" description="Basic and acidic residues" evidence="5">
    <location>
        <begin position="1374"/>
        <end position="1385"/>
    </location>
</feature>
<keyword evidence="2" id="KW-0175">Coiled coil</keyword>
<dbReference type="SUPFAM" id="SSF57196">
    <property type="entry name" value="EGF/Laminin"/>
    <property type="match status" value="1"/>
</dbReference>
<dbReference type="Gene3D" id="2.60.120.260">
    <property type="entry name" value="Galactose-binding domain-like"/>
    <property type="match status" value="1"/>
</dbReference>
<evidence type="ECO:0000259" key="8">
    <source>
        <dbReference type="PROSITE" id="PS50835"/>
    </source>
</evidence>
<dbReference type="SMART" id="SM00216">
    <property type="entry name" value="VWD"/>
    <property type="match status" value="1"/>
</dbReference>
<dbReference type="InterPro" id="IPR001881">
    <property type="entry name" value="EGF-like_Ca-bd_dom"/>
</dbReference>
<feature type="signal peptide" evidence="6">
    <location>
        <begin position="1"/>
        <end position="21"/>
    </location>
</feature>
<evidence type="ECO:0000256" key="3">
    <source>
        <dbReference type="ARBA" id="ARBA00023157"/>
    </source>
</evidence>
<dbReference type="Gene3D" id="2.10.25.10">
    <property type="entry name" value="Laminin"/>
    <property type="match status" value="2"/>
</dbReference>
<dbReference type="InterPro" id="IPR018097">
    <property type="entry name" value="EGF_Ca-bd_CS"/>
</dbReference>
<dbReference type="PROSITE" id="PS51233">
    <property type="entry name" value="VWFD"/>
    <property type="match status" value="1"/>
</dbReference>
<dbReference type="Pfam" id="PF23283">
    <property type="entry name" value="D8C_UMOD"/>
    <property type="match status" value="1"/>
</dbReference>
<protein>
    <submittedName>
        <fullName evidence="10">von Willebrand factor D and EGF domain-containing protein</fullName>
    </submittedName>
</protein>
<evidence type="ECO:0000256" key="6">
    <source>
        <dbReference type="SAM" id="SignalP"/>
    </source>
</evidence>
<feature type="disulfide bond" evidence="4">
    <location>
        <begin position="1213"/>
        <end position="1222"/>
    </location>
</feature>
<keyword evidence="1 6" id="KW-0732">Signal</keyword>
<dbReference type="PROSITE" id="PS50835">
    <property type="entry name" value="IG_LIKE"/>
    <property type="match status" value="1"/>
</dbReference>
<feature type="chain" id="PRO_5032794925" evidence="6">
    <location>
        <begin position="22"/>
        <end position="1385"/>
    </location>
</feature>
<dbReference type="SMART" id="SM00181">
    <property type="entry name" value="EGF"/>
    <property type="match status" value="3"/>
</dbReference>
<evidence type="ECO:0000256" key="2">
    <source>
        <dbReference type="ARBA" id="ARBA00023054"/>
    </source>
</evidence>
<evidence type="ECO:0000313" key="11">
    <source>
        <dbReference type="Proteomes" id="UP000646548"/>
    </source>
</evidence>
<keyword evidence="3 4" id="KW-1015">Disulfide bond</keyword>
<dbReference type="PANTHER" id="PTHR14949">
    <property type="entry name" value="EGF-LIKE-DOMAIN, MULTIPLE 7, 8"/>
    <property type="match status" value="1"/>
</dbReference>
<dbReference type="InterPro" id="IPR007110">
    <property type="entry name" value="Ig-like_dom"/>
</dbReference>
<evidence type="ECO:0000313" key="10">
    <source>
        <dbReference type="EMBL" id="KAF6715472.1"/>
    </source>
</evidence>
<name>A0A834F249_ORYME</name>
<dbReference type="GO" id="GO:0005576">
    <property type="term" value="C:extracellular region"/>
    <property type="evidence" value="ECO:0007669"/>
    <property type="project" value="TreeGrafter"/>
</dbReference>
<feature type="disulfide bond" evidence="4">
    <location>
        <begin position="1191"/>
        <end position="1201"/>
    </location>
</feature>
<dbReference type="InterPro" id="IPR050969">
    <property type="entry name" value="Dev_Signal_Modulators"/>
</dbReference>
<dbReference type="GO" id="GO:0005102">
    <property type="term" value="F:signaling receptor binding"/>
    <property type="evidence" value="ECO:0007669"/>
    <property type="project" value="TreeGrafter"/>
</dbReference>
<dbReference type="EMBL" id="WKFB01001085">
    <property type="protein sequence ID" value="KAF6715472.1"/>
    <property type="molecule type" value="Genomic_DNA"/>
</dbReference>
<dbReference type="PROSITE" id="PS50026">
    <property type="entry name" value="EGF_3"/>
    <property type="match status" value="2"/>
</dbReference>
<feature type="domain" description="VWFD" evidence="9">
    <location>
        <begin position="415"/>
        <end position="597"/>
    </location>
</feature>
<dbReference type="PROSITE" id="PS00022">
    <property type="entry name" value="EGF_1"/>
    <property type="match status" value="1"/>
</dbReference>
<dbReference type="InterPro" id="IPR057885">
    <property type="entry name" value="Ig_VWDE"/>
</dbReference>
<evidence type="ECO:0000256" key="1">
    <source>
        <dbReference type="ARBA" id="ARBA00022729"/>
    </source>
</evidence>
<proteinExistence type="predicted"/>
<evidence type="ECO:0000259" key="7">
    <source>
        <dbReference type="PROSITE" id="PS50026"/>
    </source>
</evidence>
<dbReference type="PROSITE" id="PS01187">
    <property type="entry name" value="EGF_CA"/>
    <property type="match status" value="1"/>
</dbReference>
<dbReference type="Pfam" id="PF25776">
    <property type="entry name" value="Ig_VWDE"/>
    <property type="match status" value="1"/>
</dbReference>
<dbReference type="Proteomes" id="UP000646548">
    <property type="component" value="Unassembled WGS sequence"/>
</dbReference>
<comment type="caution">
    <text evidence="10">The sequence shown here is derived from an EMBL/GenBank/DDBJ whole genome shotgun (WGS) entry which is preliminary data.</text>
</comment>
<evidence type="ECO:0000256" key="5">
    <source>
        <dbReference type="SAM" id="MobiDB-lite"/>
    </source>
</evidence>
<feature type="domain" description="EGF-like" evidence="7">
    <location>
        <begin position="1187"/>
        <end position="1223"/>
    </location>
</feature>
<evidence type="ECO:0000259" key="9">
    <source>
        <dbReference type="PROSITE" id="PS51233"/>
    </source>
</evidence>
<dbReference type="SMART" id="SM00179">
    <property type="entry name" value="EGF_CA"/>
    <property type="match status" value="2"/>
</dbReference>
<dbReference type="GO" id="GO:0005509">
    <property type="term" value="F:calcium ion binding"/>
    <property type="evidence" value="ECO:0007669"/>
    <property type="project" value="InterPro"/>
</dbReference>
<dbReference type="InterPro" id="IPR001846">
    <property type="entry name" value="VWF_type-D"/>
</dbReference>
<evidence type="ECO:0000256" key="4">
    <source>
        <dbReference type="PROSITE-ProRule" id="PRU00076"/>
    </source>
</evidence>
<sequence>MVRLVLGVLCVSLLVQWGAHAQHAPECFPGGHRVLRNPRRSVDFDSKEIQNTAIQDLICDHTLAPGWYRFQINNKPAEMPTTCVEMNHCGTQAPVWLSLKDTFLPRPGEARQLFACATWQFFQGSAKDCCLFRIPITVRSCGDFMVYYLQPTQGCMGYCAKVCSCFSPKQSFWVPLIPAAVPSLPSRPVITAELLGHSVHLRCSFVPPPWNQALGFQVVWARHIGQSMKAEIRQESTLKPSSSVEMDGVHFRLGETFSCSVSTFRVNASYSRSASKESESFYAGLKFSPDSLHIAENSKEHEVTVHSTVPIPCFHLDFGHRCGLPLSLSVQDPDSLGHMVSNVVLSACQVEIQPQSCRDGSCGRARFFVTAVTDFTRDGNRPSLISALPGPGAPRLWRSYVPTSLKVRVQDIPTSMCHSLTDPHVISLDGRSYENHQTGTFVLYQSLARQFEVHSRQWDCGSRHYSVACNCGVVAKEGNDVATIDMCNSQLKETRPQITLRNLNKEGCRVRVLESRQGKKVTLVFPSGALVRADVHDWGLSLSVRAPSADFGKTQGLCGTFDQNGNNDFQGADGTIYGPEDLHQFIEDWRIAPGESLFDKTPPGAIQEFRRPFCQCRRDHGVSQHAGRETTNPRSACAAFDNVDYTSVFPSLDTTVEYIKSPEKDENILTMSAFGLRPEHLWLNGQNNQHDNRDLELAGELREDLLLSVDRPKRLDSLDFRPVFRAQSLTQVDLESFSYFFPEDHQVEPRPLVQPRWPTPSGMTSSKALELCQTALANSTIGAVCKELLGRRLDEAVTFCMMDLQLKDDLSWEGALQPYLENECERRLLENRTYRSMDLMNSLGAPAEVMMALRCPDFCNGNGECTEWGCKCYPNYSHHDCSLAINQPIELTDLENGGLCDFRVFDCRSIRVFGLGFINSPDLSCYVTRLKYLNNVWLPGEKQRTKATFLSSNAVDCAVPSLSNTAVSTEELMDDKPYARWDIKVSNDGSQFSQTKVLTIYDGVCQICDPSRSGLCKLKEGTCSIDGMCFAAGEANPSSPCLLCDPNSSKFTWSLNHVNQPPSFHRPQASLRTFAGENFVFQFAASDPEGSELLFQLQEGPKGAVLSPAGLLIWRVPLLEEGFGTRRSIRFTLSDECNAQSSFTVEIEVVPCGCLNGGTCVTDVNFPAGSGKYLCVCPEGRNAVLCGGDECSSAPCGAGRCVSNGNGRYQCFCPAGLRGLTCLEDVNECERKPCFPGVQCFNSFGSYSCGSCPKGMLGNGTTCNAVYGAITVSPRPAPRTSVYKSNIQLKTPRRTDAFQKISSDASTTAEAKEQTLPATRDSKAEFTSLLERSPGINSGLKIATNNVASGQQKPNSAVESVSVVTSGSGGKAAGKSDTRRLTIYR</sequence>
<dbReference type="InterPro" id="IPR000742">
    <property type="entry name" value="EGF"/>
</dbReference>
<feature type="domain" description="EGF-like" evidence="7">
    <location>
        <begin position="1225"/>
        <end position="1264"/>
    </location>
</feature>
<comment type="caution">
    <text evidence="4">Lacks conserved residue(s) required for the propagation of feature annotation.</text>
</comment>